<dbReference type="AlphaFoldDB" id="E0UFM3"/>
<dbReference type="SMART" id="SM00065">
    <property type="entry name" value="GAF"/>
    <property type="match status" value="2"/>
</dbReference>
<dbReference type="InterPro" id="IPR004090">
    <property type="entry name" value="Chemotax_Me-accpt_rcpt"/>
</dbReference>
<dbReference type="InterPro" id="IPR016132">
    <property type="entry name" value="Phyto_chromo_attachment"/>
</dbReference>
<dbReference type="STRING" id="497965.Cyan7822_1127"/>
<dbReference type="PRINTS" id="PR00260">
    <property type="entry name" value="CHEMTRNSDUCR"/>
</dbReference>
<evidence type="ECO:0000256" key="3">
    <source>
        <dbReference type="PROSITE-ProRule" id="PRU00284"/>
    </source>
</evidence>
<dbReference type="OrthoDB" id="419276at2"/>
<dbReference type="GO" id="GO:0007165">
    <property type="term" value="P:signal transduction"/>
    <property type="evidence" value="ECO:0007669"/>
    <property type="project" value="UniProtKB-KW"/>
</dbReference>
<keyword evidence="5" id="KW-0472">Membrane</keyword>
<reference evidence="10" key="1">
    <citation type="journal article" date="2011" name="MBio">
        <title>Novel metabolic attributes of the genus Cyanothece, comprising a group of unicellular nitrogen-fixing Cyanobacteria.</title>
        <authorList>
            <person name="Bandyopadhyay A."/>
            <person name="Elvitigala T."/>
            <person name="Welsh E."/>
            <person name="Stockel J."/>
            <person name="Liberton M."/>
            <person name="Min H."/>
            <person name="Sherman L.A."/>
            <person name="Pakrasi H.B."/>
        </authorList>
    </citation>
    <scope>NUCLEOTIDE SEQUENCE [LARGE SCALE GENOMIC DNA]</scope>
    <source>
        <strain evidence="10">PCC 7822</strain>
    </source>
</reference>
<gene>
    <name evidence="9" type="ordered locus">Cyan7822_1127</name>
</gene>
<proteinExistence type="inferred from homology"/>
<dbReference type="Pfam" id="PF01590">
    <property type="entry name" value="GAF"/>
    <property type="match status" value="1"/>
</dbReference>
<dbReference type="CDD" id="cd06225">
    <property type="entry name" value="HAMP"/>
    <property type="match status" value="1"/>
</dbReference>
<dbReference type="PROSITE" id="PS50885">
    <property type="entry name" value="HAMP"/>
    <property type="match status" value="2"/>
</dbReference>
<dbReference type="InterPro" id="IPR003018">
    <property type="entry name" value="GAF"/>
</dbReference>
<keyword evidence="4" id="KW-0175">Coiled coil</keyword>
<dbReference type="PROSITE" id="PS50046">
    <property type="entry name" value="PHYTOCHROME_2"/>
    <property type="match status" value="1"/>
</dbReference>
<evidence type="ECO:0000256" key="1">
    <source>
        <dbReference type="ARBA" id="ARBA00023224"/>
    </source>
</evidence>
<accession>E0UFM3</accession>
<keyword evidence="1 3" id="KW-0807">Transducer</keyword>
<dbReference type="Gene3D" id="6.10.340.10">
    <property type="match status" value="1"/>
</dbReference>
<dbReference type="eggNOG" id="COG0840">
    <property type="taxonomic scope" value="Bacteria"/>
</dbReference>
<dbReference type="InterPro" id="IPR004089">
    <property type="entry name" value="MCPsignal_dom"/>
</dbReference>
<organism evidence="9 10">
    <name type="scientific">Gloeothece verrucosa (strain PCC 7822)</name>
    <name type="common">Cyanothece sp. (strain PCC 7822)</name>
    <dbReference type="NCBI Taxonomy" id="497965"/>
    <lineage>
        <taxon>Bacteria</taxon>
        <taxon>Bacillati</taxon>
        <taxon>Cyanobacteriota</taxon>
        <taxon>Cyanophyceae</taxon>
        <taxon>Oscillatoriophycideae</taxon>
        <taxon>Chroococcales</taxon>
        <taxon>Aphanothecaceae</taxon>
        <taxon>Gloeothece</taxon>
        <taxon>Gloeothece verrucosa</taxon>
    </lineage>
</organism>
<dbReference type="InterPro" id="IPR003660">
    <property type="entry name" value="HAMP_dom"/>
</dbReference>
<evidence type="ECO:0000256" key="2">
    <source>
        <dbReference type="ARBA" id="ARBA00029447"/>
    </source>
</evidence>
<name>E0UFM3_GLOV7</name>
<feature type="domain" description="Methyl-accepting transducer" evidence="7">
    <location>
        <begin position="662"/>
        <end position="898"/>
    </location>
</feature>
<sequence length="936" mass="103846">MDTQTQYTIKTYDSGTPNFSSEKGKTHSPPNFIFQQLYKLPITQKTQLLMLLFFLSFSGMIGIAALTLKGIFSSKNNFENIKLSSVYIRSSTGKFQPLDGESSFLNILENSSSHSSAALLKLLGNQNSVQNFLEEASNNNGQPVQKTWGEKEQTYLIKAQTIPFDKKSHEAVILYAEKHQNSRQLASNSLQIQLGLSVAIATVALGFSALILKAITRPIKQLQQVTSDLARGDYYSSINPETDEEIGQTLGNLNKIKVQLDERENQAYISTEILKIFKELEIKLETKKIEKILQLTASLLKCKQVFIYKINPNRQQELITYQGKKTNLGTIQSTEKLNLLAQKDLIEFDNTRPCPLTPLLSSIGINAGILFPLKTEDIFLGALIIDTQIPGIAYNTSRLSFLKNTAHFLQLILERETLINSQKNEKNLSEELARITQALANYQDVPQLLEKVVTDCRTALSVDRVIVYQFDEKWYGKIIAESVNSTFSQSLGIYLGDPCFAEKYVAFYRQGRVRALENIEAAGLTECYLQQLRPFQVKANLVVPIIVGEELFGLLIAHHCQNPHAWHFSEIDFLKNMGINLGAALHLLHQREHLLLEQNELRGMINSLRSDAQALGFQLEPATRGNLSVRVTKSEGEIGNLAHQINQIFSKLQGTLNSLNSLSDELDLSLGSHQQLNQLLVTNSIQIDERVRFLSTQMEQLKTTLEQIALVADKERSTLALYEQNIDNSNSTIELLVAQMDNIAETVAVTTQKIEHLGESSQAISKVVGLISRFAAQTHLLALKASIEAARAGEEGRGFAVIADEVRTLAASSAEATAEIEILVASIQRETKEVAVAMATGTEQVGSGSQYLETIRQDLAQLRGASEQINEIASTILTHCSDSVEQSDSAIVALSTVEDLFPATMGNNQEISQIIAQIRIMTGAINETVKQLTANR</sequence>
<dbReference type="RefSeq" id="WP_013321241.1">
    <property type="nucleotide sequence ID" value="NC_014501.1"/>
</dbReference>
<protein>
    <submittedName>
        <fullName evidence="9">Methyl-accepting chemotaxis sensory transducer with GAF sensor</fullName>
    </submittedName>
</protein>
<feature type="coiled-coil region" evidence="4">
    <location>
        <begin position="418"/>
        <end position="445"/>
    </location>
</feature>
<dbReference type="SUPFAM" id="SSF55781">
    <property type="entry name" value="GAF domain-like"/>
    <property type="match status" value="2"/>
</dbReference>
<dbReference type="SUPFAM" id="SSF158472">
    <property type="entry name" value="HAMP domain-like"/>
    <property type="match status" value="1"/>
</dbReference>
<keyword evidence="5" id="KW-1133">Transmembrane helix</keyword>
<dbReference type="Pfam" id="PF00015">
    <property type="entry name" value="MCPsignal"/>
    <property type="match status" value="1"/>
</dbReference>
<evidence type="ECO:0000313" key="10">
    <source>
        <dbReference type="Proteomes" id="UP000008206"/>
    </source>
</evidence>
<evidence type="ECO:0000313" key="9">
    <source>
        <dbReference type="EMBL" id="ADN13134.1"/>
    </source>
</evidence>
<dbReference type="GO" id="GO:0016020">
    <property type="term" value="C:membrane"/>
    <property type="evidence" value="ECO:0007669"/>
    <property type="project" value="InterPro"/>
</dbReference>
<keyword evidence="5" id="KW-0812">Transmembrane</keyword>
<dbReference type="PROSITE" id="PS50111">
    <property type="entry name" value="CHEMOTAXIS_TRANSDUC_2"/>
    <property type="match status" value="1"/>
</dbReference>
<dbReference type="PANTHER" id="PTHR32089:SF114">
    <property type="entry name" value="METHYL-ACCEPTING CHEMOTAXIS PROTEIN MCPB"/>
    <property type="match status" value="1"/>
</dbReference>
<dbReference type="eggNOG" id="COG5000">
    <property type="taxonomic scope" value="Bacteria"/>
</dbReference>
<dbReference type="Proteomes" id="UP000008206">
    <property type="component" value="Chromosome"/>
</dbReference>
<dbReference type="SUPFAM" id="SSF58104">
    <property type="entry name" value="Methyl-accepting chemotaxis protein (MCP) signaling domain"/>
    <property type="match status" value="1"/>
</dbReference>
<dbReference type="GO" id="GO:0006935">
    <property type="term" value="P:chemotaxis"/>
    <property type="evidence" value="ECO:0007669"/>
    <property type="project" value="InterPro"/>
</dbReference>
<evidence type="ECO:0000259" key="8">
    <source>
        <dbReference type="PROSITE" id="PS50885"/>
    </source>
</evidence>
<dbReference type="SMART" id="SM00283">
    <property type="entry name" value="MA"/>
    <property type="match status" value="1"/>
</dbReference>
<feature type="domain" description="HAMP" evidence="8">
    <location>
        <begin position="605"/>
        <end position="657"/>
    </location>
</feature>
<feature type="domain" description="Phytochrome chromophore attachment site" evidence="6">
    <location>
        <begin position="444"/>
        <end position="580"/>
    </location>
</feature>
<dbReference type="eggNOG" id="COG2203">
    <property type="taxonomic scope" value="Bacteria"/>
</dbReference>
<evidence type="ECO:0000256" key="4">
    <source>
        <dbReference type="SAM" id="Coils"/>
    </source>
</evidence>
<evidence type="ECO:0000259" key="6">
    <source>
        <dbReference type="PROSITE" id="PS50046"/>
    </source>
</evidence>
<feature type="domain" description="HAMP" evidence="8">
    <location>
        <begin position="213"/>
        <end position="265"/>
    </location>
</feature>
<dbReference type="Gene3D" id="1.10.287.950">
    <property type="entry name" value="Methyl-accepting chemotaxis protein"/>
    <property type="match status" value="1"/>
</dbReference>
<comment type="similarity">
    <text evidence="2">Belongs to the methyl-accepting chemotaxis (MCP) protein family.</text>
</comment>
<evidence type="ECO:0000256" key="5">
    <source>
        <dbReference type="SAM" id="Phobius"/>
    </source>
</evidence>
<dbReference type="PANTHER" id="PTHR32089">
    <property type="entry name" value="METHYL-ACCEPTING CHEMOTAXIS PROTEIN MCPB"/>
    <property type="match status" value="1"/>
</dbReference>
<dbReference type="Gene3D" id="3.30.450.40">
    <property type="match status" value="1"/>
</dbReference>
<dbReference type="InterPro" id="IPR029016">
    <property type="entry name" value="GAF-like_dom_sf"/>
</dbReference>
<dbReference type="EMBL" id="CP002198">
    <property type="protein sequence ID" value="ADN13134.1"/>
    <property type="molecule type" value="Genomic_DNA"/>
</dbReference>
<evidence type="ECO:0000259" key="7">
    <source>
        <dbReference type="PROSITE" id="PS50111"/>
    </source>
</evidence>
<dbReference type="GO" id="GO:0004888">
    <property type="term" value="F:transmembrane signaling receptor activity"/>
    <property type="evidence" value="ECO:0007669"/>
    <property type="project" value="InterPro"/>
</dbReference>
<dbReference type="SMART" id="SM00304">
    <property type="entry name" value="HAMP"/>
    <property type="match status" value="2"/>
</dbReference>
<keyword evidence="10" id="KW-1185">Reference proteome</keyword>
<feature type="transmembrane region" description="Helical" evidence="5">
    <location>
        <begin position="48"/>
        <end position="68"/>
    </location>
</feature>
<dbReference type="HOGENOM" id="CLU_313470_0_0_3"/>
<dbReference type="KEGG" id="cyj:Cyan7822_1127"/>
<dbReference type="Pfam" id="PF00672">
    <property type="entry name" value="HAMP"/>
    <property type="match status" value="1"/>
</dbReference>